<evidence type="ECO:0000313" key="2">
    <source>
        <dbReference type="Proteomes" id="UP000248745"/>
    </source>
</evidence>
<evidence type="ECO:0000313" key="1">
    <source>
        <dbReference type="EMBL" id="PZF71567.1"/>
    </source>
</evidence>
<protein>
    <submittedName>
        <fullName evidence="1">Uncharacterized protein</fullName>
    </submittedName>
</protein>
<dbReference type="Proteomes" id="UP000248745">
    <property type="component" value="Unassembled WGS sequence"/>
</dbReference>
<organism evidence="1 2">
    <name type="scientific">Taibaiella soli</name>
    <dbReference type="NCBI Taxonomy" id="1649169"/>
    <lineage>
        <taxon>Bacteria</taxon>
        <taxon>Pseudomonadati</taxon>
        <taxon>Bacteroidota</taxon>
        <taxon>Chitinophagia</taxon>
        <taxon>Chitinophagales</taxon>
        <taxon>Chitinophagaceae</taxon>
        <taxon>Taibaiella</taxon>
    </lineage>
</organism>
<dbReference type="InterPro" id="IPR046679">
    <property type="entry name" value="DUF6549"/>
</dbReference>
<comment type="caution">
    <text evidence="1">The sequence shown here is derived from an EMBL/GenBank/DDBJ whole genome shotgun (WGS) entry which is preliminary data.</text>
</comment>
<reference evidence="1 2" key="1">
    <citation type="submission" date="2018-06" db="EMBL/GenBank/DDBJ databases">
        <title>Mucibacter soli gen. nov., sp. nov., a new member of the family Chitinophagaceae producing mucin.</title>
        <authorList>
            <person name="Kim M.-K."/>
            <person name="Park S."/>
            <person name="Kim T.-S."/>
            <person name="Joung Y."/>
            <person name="Han J.-H."/>
            <person name="Kim S.B."/>
        </authorList>
    </citation>
    <scope>NUCLEOTIDE SEQUENCE [LARGE SCALE GENOMIC DNA]</scope>
    <source>
        <strain evidence="1 2">R1-15</strain>
    </source>
</reference>
<gene>
    <name evidence="1" type="ORF">DN068_15950</name>
</gene>
<dbReference type="EMBL" id="QKTW01000022">
    <property type="protein sequence ID" value="PZF71567.1"/>
    <property type="molecule type" value="Genomic_DNA"/>
</dbReference>
<keyword evidence="2" id="KW-1185">Reference proteome</keyword>
<dbReference type="AlphaFoldDB" id="A0A2W2B6F7"/>
<name>A0A2W2B6F7_9BACT</name>
<dbReference type="Pfam" id="PF20186">
    <property type="entry name" value="DUF6549"/>
    <property type="match status" value="1"/>
</dbReference>
<accession>A0A2W2B6F7</accession>
<proteinExistence type="predicted"/>
<sequence>MKVKLGSVSVVSTVSFGQQKQIITQLRDSVSWVPQTGIGIAGSEPVKDTLRYNVFSYHDEFYDVSGIAHEGQQLVNINSRDTMTQVVYSKRKNPWLWIFSPKVLEQRVYFKNPNAHIHYSRTINIQR</sequence>